<proteinExistence type="predicted"/>
<dbReference type="Proteomes" id="UP000245790">
    <property type="component" value="Unassembled WGS sequence"/>
</dbReference>
<feature type="region of interest" description="Disordered" evidence="1">
    <location>
        <begin position="137"/>
        <end position="175"/>
    </location>
</feature>
<gene>
    <name evidence="2" type="ORF">C8D97_110166</name>
</gene>
<dbReference type="NCBIfam" id="NF008769">
    <property type="entry name" value="PRK11798.2-5"/>
    <property type="match status" value="1"/>
</dbReference>
<evidence type="ECO:0000313" key="3">
    <source>
        <dbReference type="Proteomes" id="UP000245790"/>
    </source>
</evidence>
<dbReference type="GO" id="GO:0005829">
    <property type="term" value="C:cytosol"/>
    <property type="evidence" value="ECO:0007669"/>
    <property type="project" value="TreeGrafter"/>
</dbReference>
<dbReference type="Pfam" id="PF04386">
    <property type="entry name" value="SspB"/>
    <property type="match status" value="1"/>
</dbReference>
<dbReference type="InterPro" id="IPR007481">
    <property type="entry name" value="SspB"/>
</dbReference>
<dbReference type="SUPFAM" id="SSF101738">
    <property type="entry name" value="SspB-like"/>
    <property type="match status" value="1"/>
</dbReference>
<dbReference type="PANTHER" id="PTHR37486:SF1">
    <property type="entry name" value="STRINGENT STARVATION PROTEIN B"/>
    <property type="match status" value="1"/>
</dbReference>
<name>A0A316FJK6_9GAMM</name>
<comment type="caution">
    <text evidence="2">The sequence shown here is derived from an EMBL/GenBank/DDBJ whole genome shotgun (WGS) entry which is preliminary data.</text>
</comment>
<feature type="compositionally biased region" description="Basic residues" evidence="1">
    <location>
        <begin position="163"/>
        <end position="175"/>
    </location>
</feature>
<dbReference type="InterPro" id="IPR036760">
    <property type="entry name" value="SspB-like_sf"/>
</dbReference>
<dbReference type="PIRSF" id="PIRSF005276">
    <property type="entry name" value="SspB"/>
    <property type="match status" value="1"/>
</dbReference>
<sequence length="175" mass="19366">MVEFSNNKPYLLRALYEWILDNQGTPHLIVNADYPEVQVPREHVSNGEIVLNISPGAVQGLALENEEVSFNARFSGVARVIRVPMASILAIIARENSQGMAFPSEESDLILTADELAEDDLAAEELTDEEALLSKELNRIAEDESTPELVSSNKTVKPEKKSNQKPKTSHLKVVK</sequence>
<organism evidence="2 3">
    <name type="scientific">Pleionea mediterranea</name>
    <dbReference type="NCBI Taxonomy" id="523701"/>
    <lineage>
        <taxon>Bacteria</taxon>
        <taxon>Pseudomonadati</taxon>
        <taxon>Pseudomonadota</taxon>
        <taxon>Gammaproteobacteria</taxon>
        <taxon>Oceanospirillales</taxon>
        <taxon>Pleioneaceae</taxon>
        <taxon>Pleionea</taxon>
    </lineage>
</organism>
<dbReference type="Gene3D" id="2.30.30.220">
    <property type="entry name" value="SspB-like"/>
    <property type="match status" value="1"/>
</dbReference>
<evidence type="ECO:0000313" key="2">
    <source>
        <dbReference type="EMBL" id="PWK47950.1"/>
    </source>
</evidence>
<evidence type="ECO:0000256" key="1">
    <source>
        <dbReference type="SAM" id="MobiDB-lite"/>
    </source>
</evidence>
<dbReference type="PANTHER" id="PTHR37486">
    <property type="entry name" value="STRINGENT STARVATION PROTEIN B"/>
    <property type="match status" value="1"/>
</dbReference>
<reference evidence="2 3" key="1">
    <citation type="submission" date="2018-05" db="EMBL/GenBank/DDBJ databases">
        <title>Genomic Encyclopedia of Type Strains, Phase IV (KMG-IV): sequencing the most valuable type-strain genomes for metagenomic binning, comparative biology and taxonomic classification.</title>
        <authorList>
            <person name="Goeker M."/>
        </authorList>
    </citation>
    <scope>NUCLEOTIDE SEQUENCE [LARGE SCALE GENOMIC DNA]</scope>
    <source>
        <strain evidence="2 3">DSM 25350</strain>
    </source>
</reference>
<keyword evidence="3" id="KW-1185">Reference proteome</keyword>
<dbReference type="EMBL" id="QGGU01000010">
    <property type="protein sequence ID" value="PWK47950.1"/>
    <property type="molecule type" value="Genomic_DNA"/>
</dbReference>
<dbReference type="GO" id="GO:0005840">
    <property type="term" value="C:ribosome"/>
    <property type="evidence" value="ECO:0007669"/>
    <property type="project" value="TreeGrafter"/>
</dbReference>
<protein>
    <submittedName>
        <fullName evidence="2">Stringent starvation protein B</fullName>
    </submittedName>
</protein>
<dbReference type="GO" id="GO:0045732">
    <property type="term" value="P:positive regulation of protein catabolic process"/>
    <property type="evidence" value="ECO:0007669"/>
    <property type="project" value="TreeGrafter"/>
</dbReference>
<dbReference type="RefSeq" id="WP_109764481.1">
    <property type="nucleotide sequence ID" value="NZ_QGGU01000010.1"/>
</dbReference>
<dbReference type="OrthoDB" id="9797358at2"/>
<accession>A0A316FJK6</accession>
<dbReference type="AlphaFoldDB" id="A0A316FJK6"/>